<dbReference type="AlphaFoldDB" id="A0A6L2NNS1"/>
<dbReference type="EMBL" id="BKCJ010009653">
    <property type="protein sequence ID" value="GEU87998.1"/>
    <property type="molecule type" value="Genomic_DNA"/>
</dbReference>
<reference evidence="1" key="1">
    <citation type="journal article" date="2019" name="Sci. Rep.">
        <title>Draft genome of Tanacetum cinerariifolium, the natural source of mosquito coil.</title>
        <authorList>
            <person name="Yamashiro T."/>
            <person name="Shiraishi A."/>
            <person name="Satake H."/>
            <person name="Nakayama K."/>
        </authorList>
    </citation>
    <scope>NUCLEOTIDE SEQUENCE</scope>
</reference>
<evidence type="ECO:0000313" key="1">
    <source>
        <dbReference type="EMBL" id="GEU87998.1"/>
    </source>
</evidence>
<sequence>MVTNVVLDEDPMFSWVKRKCCYNIDIGCGEGAFDFPPRPNEGGVEVMVDVRSGVVVHPCLQHCFIEMRAKSTRPTFVSDGDDVCEILLLDVDFDCTCEGDGDFTLGGGEGILSSRLSSLKDLRFA</sequence>
<gene>
    <name evidence="1" type="ORF">Tci_059976</name>
</gene>
<accession>A0A6L2NNS1</accession>
<name>A0A6L2NNS1_TANCI</name>
<organism evidence="1">
    <name type="scientific">Tanacetum cinerariifolium</name>
    <name type="common">Dalmatian daisy</name>
    <name type="synonym">Chrysanthemum cinerariifolium</name>
    <dbReference type="NCBI Taxonomy" id="118510"/>
    <lineage>
        <taxon>Eukaryota</taxon>
        <taxon>Viridiplantae</taxon>
        <taxon>Streptophyta</taxon>
        <taxon>Embryophyta</taxon>
        <taxon>Tracheophyta</taxon>
        <taxon>Spermatophyta</taxon>
        <taxon>Magnoliopsida</taxon>
        <taxon>eudicotyledons</taxon>
        <taxon>Gunneridae</taxon>
        <taxon>Pentapetalae</taxon>
        <taxon>asterids</taxon>
        <taxon>campanulids</taxon>
        <taxon>Asterales</taxon>
        <taxon>Asteraceae</taxon>
        <taxon>Asteroideae</taxon>
        <taxon>Anthemideae</taxon>
        <taxon>Anthemidinae</taxon>
        <taxon>Tanacetum</taxon>
    </lineage>
</organism>
<protein>
    <submittedName>
        <fullName evidence="1">Uncharacterized protein</fullName>
    </submittedName>
</protein>
<proteinExistence type="predicted"/>
<comment type="caution">
    <text evidence="1">The sequence shown here is derived from an EMBL/GenBank/DDBJ whole genome shotgun (WGS) entry which is preliminary data.</text>
</comment>